<dbReference type="PANTHER" id="PTHR47331">
    <property type="entry name" value="PHD-TYPE DOMAIN-CONTAINING PROTEIN"/>
    <property type="match status" value="1"/>
</dbReference>
<accession>A0A7I4YWU9</accession>
<evidence type="ECO:0000313" key="2">
    <source>
        <dbReference type="Proteomes" id="UP000025227"/>
    </source>
</evidence>
<dbReference type="InterPro" id="IPR036397">
    <property type="entry name" value="RNaseH_sf"/>
</dbReference>
<dbReference type="InterPro" id="IPR008042">
    <property type="entry name" value="Retrotrans_Pao"/>
</dbReference>
<keyword evidence="2" id="KW-1185">Reference proteome</keyword>
<dbReference type="AlphaFoldDB" id="A0A7I4YWU9"/>
<evidence type="ECO:0000256" key="1">
    <source>
        <dbReference type="SAM" id="MobiDB-lite"/>
    </source>
</evidence>
<dbReference type="Gene3D" id="3.30.420.10">
    <property type="entry name" value="Ribonuclease H-like superfamily/Ribonuclease H"/>
    <property type="match status" value="1"/>
</dbReference>
<dbReference type="WBParaSite" id="HCON_00151870-00001">
    <property type="protein sequence ID" value="HCON_00151870-00001"/>
    <property type="gene ID" value="HCON_00151870"/>
</dbReference>
<name>A0A7I4YWU9_HAECO</name>
<reference evidence="3" key="1">
    <citation type="submission" date="2020-12" db="UniProtKB">
        <authorList>
            <consortium name="WormBaseParasite"/>
        </authorList>
    </citation>
    <scope>IDENTIFICATION</scope>
    <source>
        <strain evidence="3">MHco3</strain>
    </source>
</reference>
<protein>
    <submittedName>
        <fullName evidence="3">RNase H domain-containing protein</fullName>
    </submittedName>
</protein>
<evidence type="ECO:0000313" key="3">
    <source>
        <dbReference type="WBParaSite" id="HCON_00151870-00001"/>
    </source>
</evidence>
<organism evidence="2 3">
    <name type="scientific">Haemonchus contortus</name>
    <name type="common">Barber pole worm</name>
    <dbReference type="NCBI Taxonomy" id="6289"/>
    <lineage>
        <taxon>Eukaryota</taxon>
        <taxon>Metazoa</taxon>
        <taxon>Ecdysozoa</taxon>
        <taxon>Nematoda</taxon>
        <taxon>Chromadorea</taxon>
        <taxon>Rhabditida</taxon>
        <taxon>Rhabditina</taxon>
        <taxon>Rhabditomorpha</taxon>
        <taxon>Strongyloidea</taxon>
        <taxon>Trichostrongylidae</taxon>
        <taxon>Haemonchus</taxon>
    </lineage>
</organism>
<feature type="region of interest" description="Disordered" evidence="1">
    <location>
        <begin position="191"/>
        <end position="211"/>
    </location>
</feature>
<proteinExistence type="predicted"/>
<dbReference type="GO" id="GO:0003676">
    <property type="term" value="F:nucleic acid binding"/>
    <property type="evidence" value="ECO:0007669"/>
    <property type="project" value="InterPro"/>
</dbReference>
<dbReference type="OrthoDB" id="5868329at2759"/>
<dbReference type="Pfam" id="PF05380">
    <property type="entry name" value="Peptidase_A17"/>
    <property type="match status" value="1"/>
</dbReference>
<dbReference type="PANTHER" id="PTHR47331:SF8">
    <property type="match status" value="1"/>
</dbReference>
<sequence length="211" mass="23098">MFAKKLDWDSKVDSDFAQEWQKATTAIDKFYVEIPRQVFSSEKTDSKPFLWIFADASNSAMAVCGYLENSTSTAVSQLISGKTKLAPQKRTLSTPKLELLAVLLAFRLAESIAFALNYAISTINIASDSLIALSWIRTVRKVPLFVANQRDKIKAHINRLIAHGCQCQILHVPGEKNLADAGTRGVTSAQLEISTGSGDPNGSSTTRSDPY</sequence>
<dbReference type="Proteomes" id="UP000025227">
    <property type="component" value="Unplaced"/>
</dbReference>